<protein>
    <submittedName>
        <fullName evidence="8">Putative MFS family arabinose efflux permease</fullName>
    </submittedName>
</protein>
<dbReference type="GO" id="GO:0022857">
    <property type="term" value="F:transmembrane transporter activity"/>
    <property type="evidence" value="ECO:0007669"/>
    <property type="project" value="InterPro"/>
</dbReference>
<feature type="transmembrane region" description="Helical" evidence="7">
    <location>
        <begin position="143"/>
        <end position="161"/>
    </location>
</feature>
<feature type="transmembrane region" description="Helical" evidence="7">
    <location>
        <begin position="167"/>
        <end position="192"/>
    </location>
</feature>
<evidence type="ECO:0000256" key="7">
    <source>
        <dbReference type="SAM" id="Phobius"/>
    </source>
</evidence>
<evidence type="ECO:0000256" key="5">
    <source>
        <dbReference type="ARBA" id="ARBA00022989"/>
    </source>
</evidence>
<dbReference type="Gene3D" id="1.20.1250.20">
    <property type="entry name" value="MFS general substrate transporter like domains"/>
    <property type="match status" value="1"/>
</dbReference>
<dbReference type="Pfam" id="PF07690">
    <property type="entry name" value="MFS_1"/>
    <property type="match status" value="1"/>
</dbReference>
<dbReference type="InterPro" id="IPR050171">
    <property type="entry name" value="MFS_Transporters"/>
</dbReference>
<dbReference type="AlphaFoldDB" id="A0A2T0SZS9"/>
<proteinExistence type="predicted"/>
<comment type="subcellular location">
    <subcellularLocation>
        <location evidence="1">Cell membrane</location>
        <topology evidence="1">Multi-pass membrane protein</topology>
    </subcellularLocation>
</comment>
<feature type="transmembrane region" description="Helical" evidence="7">
    <location>
        <begin position="252"/>
        <end position="270"/>
    </location>
</feature>
<organism evidence="8 9">
    <name type="scientific">Umezawaea tangerina</name>
    <dbReference type="NCBI Taxonomy" id="84725"/>
    <lineage>
        <taxon>Bacteria</taxon>
        <taxon>Bacillati</taxon>
        <taxon>Actinomycetota</taxon>
        <taxon>Actinomycetes</taxon>
        <taxon>Pseudonocardiales</taxon>
        <taxon>Pseudonocardiaceae</taxon>
        <taxon>Umezawaea</taxon>
    </lineage>
</organism>
<dbReference type="Proteomes" id="UP000239494">
    <property type="component" value="Unassembled WGS sequence"/>
</dbReference>
<dbReference type="GO" id="GO:0005886">
    <property type="term" value="C:plasma membrane"/>
    <property type="evidence" value="ECO:0007669"/>
    <property type="project" value="UniProtKB-SubCell"/>
</dbReference>
<evidence type="ECO:0000256" key="1">
    <source>
        <dbReference type="ARBA" id="ARBA00004651"/>
    </source>
</evidence>
<evidence type="ECO:0000313" key="9">
    <source>
        <dbReference type="Proteomes" id="UP000239494"/>
    </source>
</evidence>
<sequence>MLSAVLPRSHRGRVLAAGALLDAVATGLYQAVATLYFVQHVGIPAASVGLALTLANTFGLLVPMPVARLTRRIGVTRVYVALLVLRGVGMAGYVLVDGYWRYLLVTAFFTAASRAALPLLQVLVGQMEGEGDRTRTMASMRTVNNIGLATGFFFAAGVQLFQSRLAYQVLFLVGGIAFALVSFVTVAATRGIEGRDAAVPDKEKRPRTVYRDGRFMVVAVANAALLLHDSMLFILIPLWVVQRAGLSPTASSVLLMLNTAITVLIQVRLAKYGKGFGGAMRLLRWSVVALATASLFLGSAGSGGDTWVLVALLAAAVVLLTVGENLHAIAGWELSFLLSAPEQRAQYLSLFSLGYTGQLIVGPVLMTSVVLPWGMPGLLVMILVFVLAAVATSIAVRGHSAVREAEVRA</sequence>
<feature type="transmembrane region" description="Helical" evidence="7">
    <location>
        <begin position="377"/>
        <end position="396"/>
    </location>
</feature>
<keyword evidence="6 7" id="KW-0472">Membrane</keyword>
<dbReference type="InterPro" id="IPR011701">
    <property type="entry name" value="MFS"/>
</dbReference>
<feature type="transmembrane region" description="Helical" evidence="7">
    <location>
        <begin position="43"/>
        <end position="66"/>
    </location>
</feature>
<evidence type="ECO:0000256" key="6">
    <source>
        <dbReference type="ARBA" id="ARBA00023136"/>
    </source>
</evidence>
<dbReference type="PANTHER" id="PTHR23517:SF2">
    <property type="entry name" value="MULTIDRUG RESISTANCE PROTEIN MDTH"/>
    <property type="match status" value="1"/>
</dbReference>
<evidence type="ECO:0000256" key="4">
    <source>
        <dbReference type="ARBA" id="ARBA00022692"/>
    </source>
</evidence>
<evidence type="ECO:0000256" key="2">
    <source>
        <dbReference type="ARBA" id="ARBA00022448"/>
    </source>
</evidence>
<dbReference type="EMBL" id="PVTF01000008">
    <property type="protein sequence ID" value="PRY38863.1"/>
    <property type="molecule type" value="Genomic_DNA"/>
</dbReference>
<keyword evidence="5 7" id="KW-1133">Transmembrane helix</keyword>
<gene>
    <name evidence="8" type="ORF">CLV43_108263</name>
</gene>
<feature type="transmembrane region" description="Helical" evidence="7">
    <location>
        <begin position="307"/>
        <end position="326"/>
    </location>
</feature>
<dbReference type="SUPFAM" id="SSF103473">
    <property type="entry name" value="MFS general substrate transporter"/>
    <property type="match status" value="1"/>
</dbReference>
<evidence type="ECO:0000313" key="8">
    <source>
        <dbReference type="EMBL" id="PRY38863.1"/>
    </source>
</evidence>
<feature type="transmembrane region" description="Helical" evidence="7">
    <location>
        <begin position="12"/>
        <end position="37"/>
    </location>
</feature>
<feature type="transmembrane region" description="Helical" evidence="7">
    <location>
        <begin position="347"/>
        <end position="371"/>
    </location>
</feature>
<keyword evidence="3" id="KW-1003">Cell membrane</keyword>
<name>A0A2T0SZS9_9PSEU</name>
<feature type="transmembrane region" description="Helical" evidence="7">
    <location>
        <begin position="282"/>
        <end position="301"/>
    </location>
</feature>
<keyword evidence="9" id="KW-1185">Reference proteome</keyword>
<evidence type="ECO:0000256" key="3">
    <source>
        <dbReference type="ARBA" id="ARBA00022475"/>
    </source>
</evidence>
<keyword evidence="2" id="KW-0813">Transport</keyword>
<dbReference type="InterPro" id="IPR036259">
    <property type="entry name" value="MFS_trans_sf"/>
</dbReference>
<feature type="transmembrane region" description="Helical" evidence="7">
    <location>
        <begin position="78"/>
        <end position="96"/>
    </location>
</feature>
<accession>A0A2T0SZS9</accession>
<dbReference type="PANTHER" id="PTHR23517">
    <property type="entry name" value="RESISTANCE PROTEIN MDTM, PUTATIVE-RELATED-RELATED"/>
    <property type="match status" value="1"/>
</dbReference>
<keyword evidence="4 7" id="KW-0812">Transmembrane</keyword>
<dbReference type="RefSeq" id="WP_170156024.1">
    <property type="nucleotide sequence ID" value="NZ_PVTF01000008.1"/>
</dbReference>
<reference evidence="8 9" key="1">
    <citation type="submission" date="2018-03" db="EMBL/GenBank/DDBJ databases">
        <title>Genomic Encyclopedia of Archaeal and Bacterial Type Strains, Phase II (KMG-II): from individual species to whole genera.</title>
        <authorList>
            <person name="Goeker M."/>
        </authorList>
    </citation>
    <scope>NUCLEOTIDE SEQUENCE [LARGE SCALE GENOMIC DNA]</scope>
    <source>
        <strain evidence="8 9">DSM 44720</strain>
    </source>
</reference>
<feature type="transmembrane region" description="Helical" evidence="7">
    <location>
        <begin position="213"/>
        <end position="240"/>
    </location>
</feature>
<feature type="transmembrane region" description="Helical" evidence="7">
    <location>
        <begin position="102"/>
        <end position="123"/>
    </location>
</feature>
<comment type="caution">
    <text evidence="8">The sequence shown here is derived from an EMBL/GenBank/DDBJ whole genome shotgun (WGS) entry which is preliminary data.</text>
</comment>